<dbReference type="SUPFAM" id="SSF52279">
    <property type="entry name" value="Beta-D-glucan exohydrolase, C-terminal domain"/>
    <property type="match status" value="1"/>
</dbReference>
<dbReference type="InterPro" id="IPR051915">
    <property type="entry name" value="Cellulose_Degrad_GH3"/>
</dbReference>
<accession>A0ABQ0B0K4</accession>
<evidence type="ECO:0000259" key="7">
    <source>
        <dbReference type="Pfam" id="PF00933"/>
    </source>
</evidence>
<dbReference type="Gene3D" id="3.40.50.1700">
    <property type="entry name" value="Glycoside hydrolase family 3 C-terminal domain"/>
    <property type="match status" value="1"/>
</dbReference>
<dbReference type="InterPro" id="IPR017853">
    <property type="entry name" value="GH"/>
</dbReference>
<sequence length="750" mass="84214">MAKKASDHIRYYENQGGPVIGTVSRNVIERDGLYFKDLDGSGEFKDFDDWRIPARERAEAYVKTLTTKEKIAQLFISDWRMGKYTDRFPDHKPQLDESGVLDDGEFHGKTIFGEQHLPGTTELIKEWFARHLILRDSPTPEDMTDWINQLHAVAEECEHFIPVQVVSNSRNENGEMIFGMNDAGGVFAAWPGTLGIAAAVRGDGPELLDDFADCIRREWDSVGMKKGYMYMADVLTDPRWQRSYGTFGEDPELVCRIFERIIPRIQGSRDGVSPDGVAMTVKHFPGGGARENGFDPHYRMGQWNVYQTEGSLEKYHIPGFQTAVDCHAASIMPYYAKPAAEKSRTQTDKKGQEMEMEPYGFAYNKPFIDGLLRKQMGFEGYINSDTGIVHNMSWGVELLDEPERIGFAVTHAGVDLISGLFDQKQGQEAYDRWKKDYYRDHPAPEGFSGEELVLTDESVDRAAVRTLTELFALGMFENPYRDPQNAAQVIGERSDWDHAMDAHRKSVVLLKNDGILPLTGEKLAGKKIYARCFNKKEEAAEAATSALREQLAEEAELTEDYREADLAILLLNPSSGEYFNATPGYLELDLCEDKKVCNVDDEGRPTKETHRETTLKDAGEIQAIAQAVHSRGGKVIANLNITLAWEVGNAEPFCDAFLAGFDTYVTATLDVIFGRFSPVGKLPVTLPRGDEVLTVDENGVCISPNDVPGYDKDLYMPDELKDENGKAYAYRDGAGNYYELDFGLRYYPGL</sequence>
<comment type="catalytic activity">
    <reaction evidence="1">
        <text>Hydrolysis of terminal, non-reducing beta-D-glucosyl residues with release of beta-D-glucose.</text>
        <dbReference type="EC" id="3.2.1.21"/>
    </reaction>
</comment>
<name>A0ABQ0B0K4_9FIRM</name>
<dbReference type="PANTHER" id="PTHR30620:SF16">
    <property type="entry name" value="LYSOSOMAL BETA GLUCOSIDASE"/>
    <property type="match status" value="1"/>
</dbReference>
<evidence type="ECO:0000313" key="9">
    <source>
        <dbReference type="EMBL" id="GAA6269817.1"/>
    </source>
</evidence>
<comment type="similarity">
    <text evidence="2">Belongs to the glycosyl hydrolase 3 family.</text>
</comment>
<dbReference type="PRINTS" id="PR00133">
    <property type="entry name" value="GLHYDRLASE3"/>
</dbReference>
<comment type="caution">
    <text evidence="9">The sequence shown here is derived from an EMBL/GenBank/DDBJ whole genome shotgun (WGS) entry which is preliminary data.</text>
</comment>
<gene>
    <name evidence="9" type="ORF">F130042H8_28770</name>
</gene>
<evidence type="ECO:0000256" key="3">
    <source>
        <dbReference type="ARBA" id="ARBA00012744"/>
    </source>
</evidence>
<evidence type="ECO:0000259" key="8">
    <source>
        <dbReference type="Pfam" id="PF01915"/>
    </source>
</evidence>
<dbReference type="Gene3D" id="3.20.20.300">
    <property type="entry name" value="Glycoside hydrolase, family 3, N-terminal domain"/>
    <property type="match status" value="1"/>
</dbReference>
<keyword evidence="4" id="KW-0732">Signal</keyword>
<reference evidence="9 10" key="1">
    <citation type="submission" date="2024-04" db="EMBL/GenBank/DDBJ databases">
        <title>Defined microbial consortia suppress multidrug-resistant proinflammatory Enterobacteriaceae via ecological control.</title>
        <authorList>
            <person name="Furuichi M."/>
            <person name="Kawaguchi T."/>
            <person name="Pust M."/>
            <person name="Yasuma K."/>
            <person name="Plichta D."/>
            <person name="Hasegawa N."/>
            <person name="Ohya T."/>
            <person name="Bhattarai S."/>
            <person name="Sasajima S."/>
            <person name="Aoto Y."/>
            <person name="Tuganbaev T."/>
            <person name="Yaginuma M."/>
            <person name="Ueda M."/>
            <person name="Okahashi N."/>
            <person name="Amafuji K."/>
            <person name="Kiridooshi Y."/>
            <person name="Sugita K."/>
            <person name="Strazar M."/>
            <person name="Skelly A."/>
            <person name="Suda W."/>
            <person name="Hattori M."/>
            <person name="Nakamoto N."/>
            <person name="Caballero S."/>
            <person name="Norman J."/>
            <person name="Olle B."/>
            <person name="Tanoue T."/>
            <person name="Arita M."/>
            <person name="Bucci V."/>
            <person name="Atarashi K."/>
            <person name="Xavier R."/>
            <person name="Honda K."/>
        </authorList>
    </citation>
    <scope>NUCLEOTIDE SEQUENCE [LARGE SCALE GENOMIC DNA]</scope>
    <source>
        <strain evidence="10">f13</strain>
    </source>
</reference>
<protein>
    <recommendedName>
        <fullName evidence="3">beta-glucosidase</fullName>
        <ecNumber evidence="3">3.2.1.21</ecNumber>
    </recommendedName>
</protein>
<dbReference type="EMBL" id="BAABXL010000001">
    <property type="protein sequence ID" value="GAA6269817.1"/>
    <property type="molecule type" value="Genomic_DNA"/>
</dbReference>
<dbReference type="InterPro" id="IPR036962">
    <property type="entry name" value="Glyco_hydro_3_N_sf"/>
</dbReference>
<evidence type="ECO:0000256" key="2">
    <source>
        <dbReference type="ARBA" id="ARBA00005336"/>
    </source>
</evidence>
<organism evidence="9 10">
    <name type="scientific">Enterocloster alcoholdehydrogenati</name>
    <dbReference type="NCBI Taxonomy" id="2547410"/>
    <lineage>
        <taxon>Bacteria</taxon>
        <taxon>Bacillati</taxon>
        <taxon>Bacillota</taxon>
        <taxon>Clostridia</taxon>
        <taxon>Lachnospirales</taxon>
        <taxon>Lachnospiraceae</taxon>
        <taxon>Enterocloster</taxon>
    </lineage>
</organism>
<evidence type="ECO:0000256" key="6">
    <source>
        <dbReference type="ARBA" id="ARBA00023295"/>
    </source>
</evidence>
<feature type="domain" description="Glycoside hydrolase family 3 N-terminal" evidence="7">
    <location>
        <begin position="138"/>
        <end position="416"/>
    </location>
</feature>
<feature type="domain" description="Glycoside hydrolase family 3 C-terminal" evidence="8">
    <location>
        <begin position="507"/>
        <end position="745"/>
    </location>
</feature>
<dbReference type="Proteomes" id="UP001600894">
    <property type="component" value="Unassembled WGS sequence"/>
</dbReference>
<evidence type="ECO:0000313" key="10">
    <source>
        <dbReference type="Proteomes" id="UP001600894"/>
    </source>
</evidence>
<keyword evidence="10" id="KW-1185">Reference proteome</keyword>
<dbReference type="SUPFAM" id="SSF51445">
    <property type="entry name" value="(Trans)glycosidases"/>
    <property type="match status" value="1"/>
</dbReference>
<evidence type="ECO:0000256" key="1">
    <source>
        <dbReference type="ARBA" id="ARBA00000448"/>
    </source>
</evidence>
<dbReference type="InterPro" id="IPR002772">
    <property type="entry name" value="Glyco_hydro_3_C"/>
</dbReference>
<dbReference type="Pfam" id="PF01915">
    <property type="entry name" value="Glyco_hydro_3_C"/>
    <property type="match status" value="1"/>
</dbReference>
<dbReference type="EC" id="3.2.1.21" evidence="3"/>
<dbReference type="Pfam" id="PF00933">
    <property type="entry name" value="Glyco_hydro_3"/>
    <property type="match status" value="1"/>
</dbReference>
<dbReference type="GO" id="GO:0016787">
    <property type="term" value="F:hydrolase activity"/>
    <property type="evidence" value="ECO:0007669"/>
    <property type="project" value="UniProtKB-KW"/>
</dbReference>
<keyword evidence="6" id="KW-0326">Glycosidase</keyword>
<dbReference type="InterPro" id="IPR036881">
    <property type="entry name" value="Glyco_hydro_3_C_sf"/>
</dbReference>
<dbReference type="PANTHER" id="PTHR30620">
    <property type="entry name" value="PERIPLASMIC BETA-GLUCOSIDASE-RELATED"/>
    <property type="match status" value="1"/>
</dbReference>
<proteinExistence type="inferred from homology"/>
<keyword evidence="5 9" id="KW-0378">Hydrolase</keyword>
<evidence type="ECO:0000256" key="4">
    <source>
        <dbReference type="ARBA" id="ARBA00022729"/>
    </source>
</evidence>
<dbReference type="RefSeq" id="WP_176254434.1">
    <property type="nucleotide sequence ID" value="NZ_BAABXL010000001.1"/>
</dbReference>
<evidence type="ECO:0000256" key="5">
    <source>
        <dbReference type="ARBA" id="ARBA00022801"/>
    </source>
</evidence>
<dbReference type="InterPro" id="IPR001764">
    <property type="entry name" value="Glyco_hydro_3_N"/>
</dbReference>